<dbReference type="InterPro" id="IPR050164">
    <property type="entry name" value="Peptidase_C19"/>
</dbReference>
<evidence type="ECO:0000259" key="1">
    <source>
        <dbReference type="PROSITE" id="PS50235"/>
    </source>
</evidence>
<keyword evidence="3" id="KW-1185">Reference proteome</keyword>
<reference evidence="2 3" key="1">
    <citation type="submission" date="2022-05" db="EMBL/GenBank/DDBJ databases">
        <authorList>
            <consortium name="Genoscope - CEA"/>
            <person name="William W."/>
        </authorList>
    </citation>
    <scope>NUCLEOTIDE SEQUENCE [LARGE SCALE GENOMIC DNA]</scope>
</reference>
<dbReference type="PROSITE" id="PS50235">
    <property type="entry name" value="USP_3"/>
    <property type="match status" value="1"/>
</dbReference>
<dbReference type="PANTHER" id="PTHR24006">
    <property type="entry name" value="UBIQUITIN CARBOXYL-TERMINAL HYDROLASE"/>
    <property type="match status" value="1"/>
</dbReference>
<dbReference type="Gene3D" id="3.90.70.10">
    <property type="entry name" value="Cysteine proteinases"/>
    <property type="match status" value="1"/>
</dbReference>
<feature type="domain" description="USP" evidence="1">
    <location>
        <begin position="1"/>
        <end position="170"/>
    </location>
</feature>
<gene>
    <name evidence="2" type="ORF">PEVE_00011544</name>
</gene>
<dbReference type="InterPro" id="IPR001394">
    <property type="entry name" value="Peptidase_C19_UCH"/>
</dbReference>
<evidence type="ECO:0000313" key="2">
    <source>
        <dbReference type="EMBL" id="CAH3177999.1"/>
    </source>
</evidence>
<dbReference type="InterPro" id="IPR028889">
    <property type="entry name" value="USP"/>
</dbReference>
<dbReference type="Pfam" id="PF00443">
    <property type="entry name" value="UCH"/>
    <property type="match status" value="1"/>
</dbReference>
<dbReference type="Proteomes" id="UP001159427">
    <property type="component" value="Unassembled WGS sequence"/>
</dbReference>
<dbReference type="InterPro" id="IPR018200">
    <property type="entry name" value="USP_CS"/>
</dbReference>
<dbReference type="PROSITE" id="PS00973">
    <property type="entry name" value="USP_2"/>
    <property type="match status" value="1"/>
</dbReference>
<evidence type="ECO:0000313" key="3">
    <source>
        <dbReference type="Proteomes" id="UP001159427"/>
    </source>
</evidence>
<feature type="non-terminal residue" evidence="2">
    <location>
        <position position="174"/>
    </location>
</feature>
<comment type="caution">
    <text evidence="2">The sequence shown here is derived from an EMBL/GenBank/DDBJ whole genome shotgun (WGS) entry which is preliminary data.</text>
</comment>
<sequence>KSQNLIPANCNLAFLRSFFFELRSEVMCSSCSSVTSTTTMETILPLHITKGCTVQSFLKDYSHPVELESSYYCSRFQNDGKKLGNLIDYKEKVFFPEHHNSSDKGTTATDVSYQLKAVIVHEGTKISSGHYICYFKRGDEWYYSSDATIRQSSALKATSQEAYLLFYEKDDIED</sequence>
<proteinExistence type="predicted"/>
<accession>A0ABN8RJ49</accession>
<protein>
    <recommendedName>
        <fullName evidence="1">USP domain-containing protein</fullName>
    </recommendedName>
</protein>
<dbReference type="EMBL" id="CALNXI010001834">
    <property type="protein sequence ID" value="CAH3177999.1"/>
    <property type="molecule type" value="Genomic_DNA"/>
</dbReference>
<organism evidence="2 3">
    <name type="scientific">Porites evermanni</name>
    <dbReference type="NCBI Taxonomy" id="104178"/>
    <lineage>
        <taxon>Eukaryota</taxon>
        <taxon>Metazoa</taxon>
        <taxon>Cnidaria</taxon>
        <taxon>Anthozoa</taxon>
        <taxon>Hexacorallia</taxon>
        <taxon>Scleractinia</taxon>
        <taxon>Fungiina</taxon>
        <taxon>Poritidae</taxon>
        <taxon>Porites</taxon>
    </lineage>
</organism>
<dbReference type="SUPFAM" id="SSF54001">
    <property type="entry name" value="Cysteine proteinases"/>
    <property type="match status" value="1"/>
</dbReference>
<dbReference type="CDD" id="cd02257">
    <property type="entry name" value="Peptidase_C19"/>
    <property type="match status" value="1"/>
</dbReference>
<feature type="non-terminal residue" evidence="2">
    <location>
        <position position="1"/>
    </location>
</feature>
<name>A0ABN8RJ49_9CNID</name>
<dbReference type="InterPro" id="IPR038765">
    <property type="entry name" value="Papain-like_cys_pep_sf"/>
</dbReference>